<name>A0AB37D3B6_TETHA</name>
<dbReference type="CDD" id="cd00211">
    <property type="entry name" value="PTS_IIA_fru"/>
    <property type="match status" value="1"/>
</dbReference>
<evidence type="ECO:0000313" key="2">
    <source>
        <dbReference type="EMBL" id="QGP75894.1"/>
    </source>
</evidence>
<dbReference type="InterPro" id="IPR016152">
    <property type="entry name" value="PTrfase/Anion_transptr"/>
</dbReference>
<dbReference type="PROSITE" id="PS51094">
    <property type="entry name" value="PTS_EIIA_TYPE_2"/>
    <property type="match status" value="1"/>
</dbReference>
<dbReference type="Gene3D" id="3.40.930.10">
    <property type="entry name" value="Mannitol-specific EII, Chain A"/>
    <property type="match status" value="1"/>
</dbReference>
<dbReference type="PANTHER" id="PTHR47738:SF3">
    <property type="entry name" value="PHOSPHOTRANSFERASE SYSTEM MANNITOL_FRUCTOSE-SPECIFIC IIA DOMAIN CONTAINING PROTEIN"/>
    <property type="match status" value="1"/>
</dbReference>
<organism evidence="2 3">
    <name type="scientific">Tetragenococcus halophilus</name>
    <name type="common">Pediococcus halophilus</name>
    <dbReference type="NCBI Taxonomy" id="51669"/>
    <lineage>
        <taxon>Bacteria</taxon>
        <taxon>Bacillati</taxon>
        <taxon>Bacillota</taxon>
        <taxon>Bacilli</taxon>
        <taxon>Lactobacillales</taxon>
        <taxon>Enterococcaceae</taxon>
        <taxon>Tetragenococcus</taxon>
    </lineage>
</organism>
<dbReference type="RefSeq" id="WP_155224289.1">
    <property type="nucleotide sequence ID" value="NZ_BSYE01000018.1"/>
</dbReference>
<dbReference type="PANTHER" id="PTHR47738">
    <property type="entry name" value="PTS SYSTEM FRUCTOSE-LIKE EIIA COMPONENT-RELATED"/>
    <property type="match status" value="1"/>
</dbReference>
<accession>A0AB37D3B6</accession>
<sequence>MKNLFDKELVFLDIESSNANELFKIIAGDLKNKGFVNEKYYDGLINREKNFPTGLQLEDYGVSIPHTDPETVTKDFIAVVRPSFPIMFSLMEDNDKNIPVDLCFFIGLKDGKRSPLVLVELISLIQNHKLILSILNEKNREKIIEKIQEVRFT</sequence>
<keyword evidence="2" id="KW-0813">Transport</keyword>
<gene>
    <name evidence="2" type="ORF">GLW17_03080</name>
</gene>
<dbReference type="KEGG" id="tey:GLW17_03080"/>
<proteinExistence type="predicted"/>
<dbReference type="EMBL" id="CP046246">
    <property type="protein sequence ID" value="QGP75894.1"/>
    <property type="molecule type" value="Genomic_DNA"/>
</dbReference>
<dbReference type="Pfam" id="PF00359">
    <property type="entry name" value="PTS_EIIA_2"/>
    <property type="match status" value="1"/>
</dbReference>
<dbReference type="InterPro" id="IPR051541">
    <property type="entry name" value="PTS_SugarTrans_NitroReg"/>
</dbReference>
<feature type="domain" description="PTS EIIA type-2" evidence="1">
    <location>
        <begin position="3"/>
        <end position="150"/>
    </location>
</feature>
<dbReference type="Proteomes" id="UP000427886">
    <property type="component" value="Chromosome"/>
</dbReference>
<protein>
    <submittedName>
        <fullName evidence="2">PTS sugar transporter subunit IIA</fullName>
    </submittedName>
</protein>
<reference evidence="2 3" key="1">
    <citation type="submission" date="2019-11" db="EMBL/GenBank/DDBJ databases">
        <authorList>
            <person name="Kim E."/>
            <person name="Lee J."/>
            <person name="Jeon K."/>
            <person name="Lee Y."/>
        </authorList>
    </citation>
    <scope>NUCLEOTIDE SEQUENCE [LARGE SCALE GENOMIC DNA]</scope>
    <source>
        <strain evidence="2 3">YJ1</strain>
    </source>
</reference>
<evidence type="ECO:0000259" key="1">
    <source>
        <dbReference type="PROSITE" id="PS51094"/>
    </source>
</evidence>
<dbReference type="AlphaFoldDB" id="A0AB37D3B6"/>
<keyword evidence="2" id="KW-0762">Sugar transport</keyword>
<evidence type="ECO:0000313" key="3">
    <source>
        <dbReference type="Proteomes" id="UP000427886"/>
    </source>
</evidence>
<dbReference type="InterPro" id="IPR002178">
    <property type="entry name" value="PTS_EIIA_type-2_dom"/>
</dbReference>
<dbReference type="SUPFAM" id="SSF55804">
    <property type="entry name" value="Phoshotransferase/anion transport protein"/>
    <property type="match status" value="1"/>
</dbReference>